<name>A0ABQ4NAK6_9BACL</name>
<reference evidence="1 2" key="1">
    <citation type="submission" date="2021-04" db="EMBL/GenBank/DDBJ databases">
        <title>Draft genome sequence of Paenibacillus cisolokensis, LC2-13A.</title>
        <authorList>
            <person name="Uke A."/>
            <person name="Chhe C."/>
            <person name="Baramee S."/>
            <person name="Kosugi A."/>
        </authorList>
    </citation>
    <scope>NUCLEOTIDE SEQUENCE [LARGE SCALE GENOMIC DNA]</scope>
    <source>
        <strain evidence="1 2">LC2-13A</strain>
    </source>
</reference>
<dbReference type="SUPFAM" id="SSF88713">
    <property type="entry name" value="Glycoside hydrolase/deacetylase"/>
    <property type="match status" value="1"/>
</dbReference>
<comment type="caution">
    <text evidence="1">The sequence shown here is derived from an EMBL/GenBank/DDBJ whole genome shotgun (WGS) entry which is preliminary data.</text>
</comment>
<evidence type="ECO:0008006" key="3">
    <source>
        <dbReference type="Google" id="ProtNLM"/>
    </source>
</evidence>
<protein>
    <recommendedName>
        <fullName evidence="3">NodB homology domain-containing protein</fullName>
    </recommendedName>
</protein>
<dbReference type="InterPro" id="IPR011330">
    <property type="entry name" value="Glyco_hydro/deAcase_b/a-brl"/>
</dbReference>
<sequence>MDWKGLSAEQVATNVLAHVRPGSIVLQHAAGGVGEDLSGTVDALPKIIKKLREDGVKLVTVPELLGIAP</sequence>
<organism evidence="1 2">
    <name type="scientific">Paenibacillus cisolokensis</name>
    <dbReference type="NCBI Taxonomy" id="1658519"/>
    <lineage>
        <taxon>Bacteria</taxon>
        <taxon>Bacillati</taxon>
        <taxon>Bacillota</taxon>
        <taxon>Bacilli</taxon>
        <taxon>Bacillales</taxon>
        <taxon>Paenibacillaceae</taxon>
        <taxon>Paenibacillus</taxon>
    </lineage>
</organism>
<keyword evidence="2" id="KW-1185">Reference proteome</keyword>
<evidence type="ECO:0000313" key="1">
    <source>
        <dbReference type="EMBL" id="GIQ65259.1"/>
    </source>
</evidence>
<evidence type="ECO:0000313" key="2">
    <source>
        <dbReference type="Proteomes" id="UP000680304"/>
    </source>
</evidence>
<accession>A0ABQ4NAK6</accession>
<dbReference type="Gene3D" id="3.20.20.370">
    <property type="entry name" value="Glycoside hydrolase/deacetylase"/>
    <property type="match status" value="1"/>
</dbReference>
<dbReference type="EMBL" id="BOVJ01000125">
    <property type="protein sequence ID" value="GIQ65259.1"/>
    <property type="molecule type" value="Genomic_DNA"/>
</dbReference>
<dbReference type="Proteomes" id="UP000680304">
    <property type="component" value="Unassembled WGS sequence"/>
</dbReference>
<proteinExistence type="predicted"/>
<gene>
    <name evidence="1" type="ORF">PACILC2_38270</name>
</gene>